<feature type="transmembrane region" description="Helical" evidence="7">
    <location>
        <begin position="210"/>
        <end position="230"/>
    </location>
</feature>
<keyword evidence="4 7" id="KW-0812">Transmembrane</keyword>
<feature type="transmembrane region" description="Helical" evidence="7">
    <location>
        <begin position="444"/>
        <end position="469"/>
    </location>
</feature>
<dbReference type="PANTHER" id="PTHR42770">
    <property type="entry name" value="AMINO ACID TRANSPORTER-RELATED"/>
    <property type="match status" value="1"/>
</dbReference>
<dbReference type="RefSeq" id="WP_057797626.1">
    <property type="nucleotide sequence ID" value="NZ_BJZZ01000001.1"/>
</dbReference>
<dbReference type="EMBL" id="JQCQ01000001">
    <property type="protein sequence ID" value="KRO26318.1"/>
    <property type="molecule type" value="Genomic_DNA"/>
</dbReference>
<evidence type="ECO:0000256" key="2">
    <source>
        <dbReference type="ARBA" id="ARBA00022448"/>
    </source>
</evidence>
<dbReference type="AlphaFoldDB" id="A0A0R2NKL4"/>
<name>A0A0R2NKL4_9LACO</name>
<evidence type="ECO:0000256" key="5">
    <source>
        <dbReference type="ARBA" id="ARBA00022989"/>
    </source>
</evidence>
<accession>A0A0R2NKL4</accession>
<feature type="transmembrane region" description="Helical" evidence="7">
    <location>
        <begin position="12"/>
        <end position="30"/>
    </location>
</feature>
<dbReference type="GO" id="GO:0022857">
    <property type="term" value="F:transmembrane transporter activity"/>
    <property type="evidence" value="ECO:0007669"/>
    <property type="project" value="InterPro"/>
</dbReference>
<feature type="transmembrane region" description="Helical" evidence="7">
    <location>
        <begin position="126"/>
        <end position="153"/>
    </location>
</feature>
<feature type="transmembrane region" description="Helical" evidence="7">
    <location>
        <begin position="328"/>
        <end position="349"/>
    </location>
</feature>
<dbReference type="Gene3D" id="1.20.1740.10">
    <property type="entry name" value="Amino acid/polyamine transporter I"/>
    <property type="match status" value="1"/>
</dbReference>
<keyword evidence="9" id="KW-1185">Reference proteome</keyword>
<keyword evidence="3" id="KW-1003">Cell membrane</keyword>
<feature type="transmembrane region" description="Helical" evidence="7">
    <location>
        <begin position="165"/>
        <end position="190"/>
    </location>
</feature>
<evidence type="ECO:0000256" key="6">
    <source>
        <dbReference type="ARBA" id="ARBA00023136"/>
    </source>
</evidence>
<dbReference type="PANTHER" id="PTHR42770:SF15">
    <property type="entry name" value="GLUTAMATE_GAMMA-AMINOBUTYRATE ANTIPORTER-RELATED"/>
    <property type="match status" value="1"/>
</dbReference>
<evidence type="ECO:0000313" key="9">
    <source>
        <dbReference type="Proteomes" id="UP000051249"/>
    </source>
</evidence>
<feature type="transmembrane region" description="Helical" evidence="7">
    <location>
        <begin position="370"/>
        <end position="393"/>
    </location>
</feature>
<comment type="subcellular location">
    <subcellularLocation>
        <location evidence="1">Cell membrane</location>
        <topology evidence="1">Multi-pass membrane protein</topology>
    </subcellularLocation>
</comment>
<reference evidence="8 9" key="1">
    <citation type="journal article" date="2015" name="Genome Announc.">
        <title>Expanding the biotechnology potential of lactobacilli through comparative genomics of 213 strains and associated genera.</title>
        <authorList>
            <person name="Sun Z."/>
            <person name="Harris H.M."/>
            <person name="McCann A."/>
            <person name="Guo C."/>
            <person name="Argimon S."/>
            <person name="Zhang W."/>
            <person name="Yang X."/>
            <person name="Jeffery I.B."/>
            <person name="Cooney J.C."/>
            <person name="Kagawa T.F."/>
            <person name="Liu W."/>
            <person name="Song Y."/>
            <person name="Salvetti E."/>
            <person name="Wrobel A."/>
            <person name="Rasinkangas P."/>
            <person name="Parkhill J."/>
            <person name="Rea M.C."/>
            <person name="O'Sullivan O."/>
            <person name="Ritari J."/>
            <person name="Douillard F.P."/>
            <person name="Paul Ross R."/>
            <person name="Yang R."/>
            <person name="Briner A.E."/>
            <person name="Felis G.E."/>
            <person name="de Vos W.M."/>
            <person name="Barrangou R."/>
            <person name="Klaenhammer T.R."/>
            <person name="Caufield P.W."/>
            <person name="Cui Y."/>
            <person name="Zhang H."/>
            <person name="O'Toole P.W."/>
        </authorList>
    </citation>
    <scope>NUCLEOTIDE SEQUENCE [LARGE SCALE GENOMIC DNA]</scope>
    <source>
        <strain evidence="8 9">DSM 23026</strain>
    </source>
</reference>
<proteinExistence type="predicted"/>
<feature type="transmembrane region" description="Helical" evidence="7">
    <location>
        <begin position="475"/>
        <end position="494"/>
    </location>
</feature>
<dbReference type="Pfam" id="PF13520">
    <property type="entry name" value="AA_permease_2"/>
    <property type="match status" value="1"/>
</dbReference>
<dbReference type="InterPro" id="IPR002293">
    <property type="entry name" value="AA/rel_permease1"/>
</dbReference>
<dbReference type="OrthoDB" id="92719at2"/>
<feature type="transmembrane region" description="Helical" evidence="7">
    <location>
        <begin position="251"/>
        <end position="271"/>
    </location>
</feature>
<evidence type="ECO:0000256" key="7">
    <source>
        <dbReference type="SAM" id="Phobius"/>
    </source>
</evidence>
<dbReference type="Proteomes" id="UP000051249">
    <property type="component" value="Unassembled WGS sequence"/>
</dbReference>
<gene>
    <name evidence="8" type="ORF">IV88_GL000103</name>
</gene>
<keyword evidence="2" id="KW-0813">Transport</keyword>
<keyword evidence="5 7" id="KW-1133">Transmembrane helix</keyword>
<feature type="transmembrane region" description="Helical" evidence="7">
    <location>
        <begin position="399"/>
        <end position="423"/>
    </location>
</feature>
<dbReference type="NCBIfam" id="NF011775">
    <property type="entry name" value="PRK15238.1"/>
    <property type="match status" value="1"/>
</dbReference>
<evidence type="ECO:0000256" key="1">
    <source>
        <dbReference type="ARBA" id="ARBA00004651"/>
    </source>
</evidence>
<dbReference type="InterPro" id="IPR050367">
    <property type="entry name" value="APC_superfamily"/>
</dbReference>
<dbReference type="PIRSF" id="PIRSF006060">
    <property type="entry name" value="AA_transporter"/>
    <property type="match status" value="1"/>
</dbReference>
<sequence length="502" mass="54753">MDEQQSTTKKLSLSALVLMIFTTIFGFGNTPAAFEQMGYGAILWYILGAILFFIPAGLMFAEYGSTLKEAKGGIYSWLDASIGEKWSFIATFMWLASWLIWMVMISQKIWITLSTIIWGHDTTGTWSLFGMGSTMTIGLLGILWIVFVTWAATRGLNTLAKVSSLGGIAIMALNVILLVASAVILIANHGQLAQPIHHISDFATSPSAQFQSPIAMISFVIYAIFAYGGLESLGGITDSLDKPEKTFPKGIMIGGAVIGIGYSLAIFLWGISANWQHVIIDGKANLGNITYVLMQNLGFEFGRAIGMSAANASIIGTVFSRFAGLGMFFAYVGSFFVLSYSPLKSFILGSPKELWPKKMTTLNKNGMPAFSMWLQAAVVIAFIAGISILSAITHKESTFFYNVLTSMSNVSTTLPYLFLVGAFPFFKAKKDLDRPFVAFHSHTWMITITALVLLTVGIGILFTILTPFITGDVFTGMWTLAGPVVFGAIAWIFFARREKNNN</sequence>
<feature type="transmembrane region" description="Helical" evidence="7">
    <location>
        <begin position="42"/>
        <end position="65"/>
    </location>
</feature>
<organism evidence="8 9">
    <name type="scientific">Pediococcus argentinicus</name>
    <dbReference type="NCBI Taxonomy" id="480391"/>
    <lineage>
        <taxon>Bacteria</taxon>
        <taxon>Bacillati</taxon>
        <taxon>Bacillota</taxon>
        <taxon>Bacilli</taxon>
        <taxon>Lactobacillales</taxon>
        <taxon>Lactobacillaceae</taxon>
        <taxon>Pediococcus</taxon>
    </lineage>
</organism>
<evidence type="ECO:0000256" key="4">
    <source>
        <dbReference type="ARBA" id="ARBA00022692"/>
    </source>
</evidence>
<dbReference type="GO" id="GO:0005886">
    <property type="term" value="C:plasma membrane"/>
    <property type="evidence" value="ECO:0007669"/>
    <property type="project" value="UniProtKB-SubCell"/>
</dbReference>
<keyword evidence="6 7" id="KW-0472">Membrane</keyword>
<dbReference type="PATRIC" id="fig|480391.4.peg.105"/>
<evidence type="ECO:0000313" key="8">
    <source>
        <dbReference type="EMBL" id="KRO26318.1"/>
    </source>
</evidence>
<comment type="caution">
    <text evidence="8">The sequence shown here is derived from an EMBL/GenBank/DDBJ whole genome shotgun (WGS) entry which is preliminary data.</text>
</comment>
<protein>
    <submittedName>
        <fullName evidence="8">Amino acid transporter</fullName>
    </submittedName>
</protein>
<evidence type="ECO:0000256" key="3">
    <source>
        <dbReference type="ARBA" id="ARBA00022475"/>
    </source>
</evidence>